<protein>
    <recommendedName>
        <fullName evidence="3">dUTPase</fullName>
    </recommendedName>
</protein>
<comment type="caution">
    <text evidence="1">The sequence shown here is derived from an EMBL/GenBank/DDBJ whole genome shotgun (WGS) entry which is preliminary data.</text>
</comment>
<dbReference type="EMBL" id="JWHU01000012">
    <property type="protein sequence ID" value="KIU21058.1"/>
    <property type="molecule type" value="Genomic_DNA"/>
</dbReference>
<evidence type="ECO:0000313" key="2">
    <source>
        <dbReference type="Proteomes" id="UP000032287"/>
    </source>
</evidence>
<reference evidence="1 2" key="1">
    <citation type="journal article" date="2015" name="Microbiology (Mosc.)">
        <title>Genomics of the Weissella cibaria species with an examination of its metabolic traits.</title>
        <authorList>
            <person name="Lynch K.M."/>
            <person name="Lucid A."/>
            <person name="Arendt E.K."/>
            <person name="Sleator R.D."/>
            <person name="Lucey B."/>
            <person name="Coffey A."/>
        </authorList>
    </citation>
    <scope>NUCLEOTIDE SEQUENCE [LARGE SCALE GENOMIC DNA]</scope>
    <source>
        <strain evidence="1 2">MG1</strain>
    </source>
</reference>
<dbReference type="RefSeq" id="WP_043711051.1">
    <property type="nucleotide sequence ID" value="NZ_JALOCT010000004.1"/>
</dbReference>
<proteinExistence type="predicted"/>
<dbReference type="PATRIC" id="fig|137591.25.peg.786"/>
<accession>A0A0D1JI63</accession>
<organism evidence="1 2">
    <name type="scientific">Weissella cibaria</name>
    <dbReference type="NCBI Taxonomy" id="137591"/>
    <lineage>
        <taxon>Bacteria</taxon>
        <taxon>Bacillati</taxon>
        <taxon>Bacillota</taxon>
        <taxon>Bacilli</taxon>
        <taxon>Lactobacillales</taxon>
        <taxon>Lactobacillaceae</taxon>
        <taxon>Weissella</taxon>
    </lineage>
</organism>
<dbReference type="STRING" id="137591.AO080_04555"/>
<evidence type="ECO:0000313" key="1">
    <source>
        <dbReference type="EMBL" id="KIU21058.1"/>
    </source>
</evidence>
<dbReference type="eggNOG" id="COG4508">
    <property type="taxonomic scope" value="Bacteria"/>
</dbReference>
<dbReference type="AlphaFoldDB" id="A0A0D1JI63"/>
<dbReference type="Proteomes" id="UP000032287">
    <property type="component" value="Unassembled WGS sequence"/>
</dbReference>
<sequence length="175" mass="20010">MALDIALYLRQARDAYRVVAYDWANPISPKDVLLNDYLNLDITLGTLMRRVDAMNGDVPHDAVVTGEATIVDLYATALSQFLLISLKQQWTHLMVLEDADIEKFARFPQMRLAHQFMGIKTMLLNSYHQKRQSDFAHAWRSFMKLGLFELHLTEEELAKAISHVLDASDLDSPAF</sequence>
<name>A0A0D1JI63_9LACO</name>
<keyword evidence="2" id="KW-1185">Reference proteome</keyword>
<evidence type="ECO:0008006" key="3">
    <source>
        <dbReference type="Google" id="ProtNLM"/>
    </source>
</evidence>
<gene>
    <name evidence="1" type="ORF">QX99_00814</name>
</gene>